<keyword evidence="1 2" id="KW-0129">CBS domain</keyword>
<dbReference type="PROSITE" id="PS51371">
    <property type="entry name" value="CBS"/>
    <property type="match status" value="2"/>
</dbReference>
<dbReference type="Pfam" id="PF00571">
    <property type="entry name" value="CBS"/>
    <property type="match status" value="2"/>
</dbReference>
<dbReference type="Proteomes" id="UP001307839">
    <property type="component" value="Unassembled WGS sequence"/>
</dbReference>
<sequence length="385" mass="41120">MSSRSLNNWITRLLPAPLNIPPKEWLRAGVGALLGLFLAGAASSYAFGSEVALHLLGPLAASAVLLFAVHSGALAQPWPFVGSYACATVVGLVLHHWLGSTLWVAALALGLSLLVMCLLRCLHPPGGGVAVSVVLLDPSLTALGDKVFEPIMLNALVLVGVAVIYNRLTGVRYPKMAALRKDLHHTADVSPGERVGVSGADLDQALEELGEFVDITRDELERIIAATEQHALQRSLGGITAASVMSRDVQEATPGMTLQQAWKALSRHHLKALPVLDEARQLVGIVTLSDLVGAVMAQQGFSWRGLVRRRQVRVEQIMSRPVITVRSKEPAVALIPLLSEQGLHCLPVLEGQQLVGMITQTDLIAGLKRHLLSTAAHSDDRVPAL</sequence>
<keyword evidence="3" id="KW-0812">Transmembrane</keyword>
<feature type="domain" description="CBS" evidence="4">
    <location>
        <begin position="318"/>
        <end position="374"/>
    </location>
</feature>
<dbReference type="InterPro" id="IPR051257">
    <property type="entry name" value="Diverse_CBS-Domain"/>
</dbReference>
<dbReference type="Gene3D" id="3.10.580.10">
    <property type="entry name" value="CBS-domain"/>
    <property type="match status" value="1"/>
</dbReference>
<reference evidence="5 6" key="1">
    <citation type="submission" date="2024-01" db="EMBL/GenBank/DDBJ databases">
        <title>Unpublished Manusciprt.</title>
        <authorList>
            <person name="Duman M."/>
            <person name="Valdes E.G."/>
            <person name="Ajmi N."/>
            <person name="Altun S."/>
            <person name="Saticioglu I.B."/>
        </authorList>
    </citation>
    <scope>NUCLEOTIDE SEQUENCE [LARGE SCALE GENOMIC DNA]</scope>
    <source>
        <strain evidence="5 6">120P</strain>
    </source>
</reference>
<dbReference type="RefSeq" id="WP_136476726.1">
    <property type="nucleotide sequence ID" value="NZ_JAZDCU010000014.1"/>
</dbReference>
<dbReference type="InterPro" id="IPR058581">
    <property type="entry name" value="TM_HPP"/>
</dbReference>
<dbReference type="InterPro" id="IPR046342">
    <property type="entry name" value="CBS_dom_sf"/>
</dbReference>
<feature type="transmembrane region" description="Helical" evidence="3">
    <location>
        <begin position="150"/>
        <end position="168"/>
    </location>
</feature>
<gene>
    <name evidence="5" type="ORF">V0R53_16205</name>
</gene>
<dbReference type="PANTHER" id="PTHR43080">
    <property type="entry name" value="CBS DOMAIN-CONTAINING PROTEIN CBSX3, MITOCHONDRIAL"/>
    <property type="match status" value="1"/>
</dbReference>
<comment type="caution">
    <text evidence="5">The sequence shown here is derived from an EMBL/GenBank/DDBJ whole genome shotgun (WGS) entry which is preliminary data.</text>
</comment>
<dbReference type="PANTHER" id="PTHR43080:SF2">
    <property type="entry name" value="CBS DOMAIN-CONTAINING PROTEIN"/>
    <property type="match status" value="1"/>
</dbReference>
<dbReference type="CDD" id="cd04600">
    <property type="entry name" value="CBS_pair_HPP_assoc"/>
    <property type="match status" value="1"/>
</dbReference>
<proteinExistence type="predicted"/>
<feature type="transmembrane region" description="Helical" evidence="3">
    <location>
        <begin position="77"/>
        <end position="95"/>
    </location>
</feature>
<accession>A0AB35WXT1</accession>
<keyword evidence="3" id="KW-1133">Transmembrane helix</keyword>
<dbReference type="SMART" id="SM00116">
    <property type="entry name" value="CBS"/>
    <property type="match status" value="2"/>
</dbReference>
<dbReference type="InterPro" id="IPR000644">
    <property type="entry name" value="CBS_dom"/>
</dbReference>
<evidence type="ECO:0000256" key="2">
    <source>
        <dbReference type="PROSITE-ProRule" id="PRU00703"/>
    </source>
</evidence>
<dbReference type="AlphaFoldDB" id="A0AB35WXT1"/>
<dbReference type="EMBL" id="JAZDQP010000010">
    <property type="protein sequence ID" value="MEE1867936.1"/>
    <property type="molecule type" value="Genomic_DNA"/>
</dbReference>
<organism evidence="5 6">
    <name type="scientific">Pseudomonas auratipiscis</name>
    <dbReference type="NCBI Taxonomy" id="3115853"/>
    <lineage>
        <taxon>Bacteria</taxon>
        <taxon>Pseudomonadati</taxon>
        <taxon>Pseudomonadota</taxon>
        <taxon>Gammaproteobacteria</taxon>
        <taxon>Pseudomonadales</taxon>
        <taxon>Pseudomonadaceae</taxon>
        <taxon>Pseudomonas</taxon>
    </lineage>
</organism>
<dbReference type="Pfam" id="PF04982">
    <property type="entry name" value="TM_HPP"/>
    <property type="match status" value="1"/>
</dbReference>
<feature type="transmembrane region" description="Helical" evidence="3">
    <location>
        <begin position="25"/>
        <end position="45"/>
    </location>
</feature>
<keyword evidence="3" id="KW-0472">Membrane</keyword>
<dbReference type="SUPFAM" id="SSF54631">
    <property type="entry name" value="CBS-domain pair"/>
    <property type="match status" value="1"/>
</dbReference>
<protein>
    <submittedName>
        <fullName evidence="5">HPP family protein</fullName>
    </submittedName>
</protein>
<feature type="domain" description="CBS" evidence="4">
    <location>
        <begin position="245"/>
        <end position="302"/>
    </location>
</feature>
<name>A0AB35WXT1_9PSED</name>
<evidence type="ECO:0000256" key="3">
    <source>
        <dbReference type="SAM" id="Phobius"/>
    </source>
</evidence>
<feature type="transmembrane region" description="Helical" evidence="3">
    <location>
        <begin position="51"/>
        <end position="70"/>
    </location>
</feature>
<keyword evidence="6" id="KW-1185">Reference proteome</keyword>
<feature type="transmembrane region" description="Helical" evidence="3">
    <location>
        <begin position="101"/>
        <end position="119"/>
    </location>
</feature>
<evidence type="ECO:0000313" key="5">
    <source>
        <dbReference type="EMBL" id="MEE1867936.1"/>
    </source>
</evidence>
<evidence type="ECO:0000313" key="6">
    <source>
        <dbReference type="Proteomes" id="UP001307839"/>
    </source>
</evidence>
<evidence type="ECO:0000256" key="1">
    <source>
        <dbReference type="ARBA" id="ARBA00023122"/>
    </source>
</evidence>
<evidence type="ECO:0000259" key="4">
    <source>
        <dbReference type="PROSITE" id="PS51371"/>
    </source>
</evidence>